<accession>R9NWS4</accession>
<reference evidence="2" key="1">
    <citation type="journal article" date="2013" name="Genome Announc.">
        <title>Draft genome sequence of the basidiomycetous yeast-like fungus Pseudozyma hubeiensis SY62, which produces an abundant amount of the biosurfactant mannosylerythritol lipids.</title>
        <authorList>
            <person name="Konishi M."/>
            <person name="Hatada Y."/>
            <person name="Horiuchi J."/>
        </authorList>
    </citation>
    <scope>NUCLEOTIDE SEQUENCE [LARGE SCALE GENOMIC DNA]</scope>
    <source>
        <strain evidence="2">SY62</strain>
    </source>
</reference>
<dbReference type="RefSeq" id="XP_012186586.1">
    <property type="nucleotide sequence ID" value="XM_012331196.1"/>
</dbReference>
<evidence type="ECO:0008006" key="3">
    <source>
        <dbReference type="Google" id="ProtNLM"/>
    </source>
</evidence>
<sequence length="447" mass="51376">MKPLLLVAKILVLLRKKKRSNKAKEALFPFMRLPVEIQSRIIGHAIRQVYRKDDPFRIILPIAYTKDVLNLLCVSKHFHGLTVPELYARIVWVDYEQSSSLIETIQLHPEYVSHVRELELIVGWTPNQDLRFTWLLVALLKFLMHRARRPDSSSITRLLILTQHPQEREVMNLVSIIQPTQLEWTYKLSQLEIYMNTCPSFHKLMTGPSIGEDFDSWTPPFSLTQPGLLDQLVRLRFTLFNVDVETAHLLASLPNLQSLTLSGNTTSNIDREYSQIILTTGHTRENLTALSICGSPFAIRRELHSEIGLCILTAVGANFDCKTSVCDLRHGPEQKVWHGCLDTAIFDHHDHPVGPHIQCPRCCTIAGHLVVMPDNSSPSTQALAVEQQKSVIPPAQRSSWRYGLCNDHYRQVFQQHLSSDDQVRDDDVNFFHKRLLECVRWHSCRKH</sequence>
<dbReference type="HOGENOM" id="CLU_612701_0_0_1"/>
<keyword evidence="2" id="KW-1185">Reference proteome</keyword>
<evidence type="ECO:0000313" key="1">
    <source>
        <dbReference type="EMBL" id="GAC92999.1"/>
    </source>
</evidence>
<dbReference type="Proteomes" id="UP000014071">
    <property type="component" value="Unassembled WGS sequence"/>
</dbReference>
<organism evidence="1 2">
    <name type="scientific">Pseudozyma hubeiensis (strain SY62)</name>
    <name type="common">Yeast</name>
    <dbReference type="NCBI Taxonomy" id="1305764"/>
    <lineage>
        <taxon>Eukaryota</taxon>
        <taxon>Fungi</taxon>
        <taxon>Dikarya</taxon>
        <taxon>Basidiomycota</taxon>
        <taxon>Ustilaginomycotina</taxon>
        <taxon>Ustilaginomycetes</taxon>
        <taxon>Ustilaginales</taxon>
        <taxon>Ustilaginaceae</taxon>
        <taxon>Pseudozyma</taxon>
    </lineage>
</organism>
<protein>
    <recommendedName>
        <fullName evidence="3">F-box domain-containing protein</fullName>
    </recommendedName>
</protein>
<dbReference type="EMBL" id="DF238771">
    <property type="protein sequence ID" value="GAC92999.1"/>
    <property type="molecule type" value="Genomic_DNA"/>
</dbReference>
<name>R9NWS4_PSEHS</name>
<gene>
    <name evidence="1" type="ORF">PHSY_000560</name>
</gene>
<evidence type="ECO:0000313" key="2">
    <source>
        <dbReference type="Proteomes" id="UP000014071"/>
    </source>
</evidence>
<proteinExistence type="predicted"/>
<dbReference type="GeneID" id="24105865"/>
<dbReference type="AlphaFoldDB" id="R9NWS4"/>